<dbReference type="PATRIC" id="fig|451644.5.peg.2423"/>
<accession>A0A0J8U9R0</accession>
<protein>
    <submittedName>
        <fullName evidence="1">Uncharacterized protein</fullName>
    </submittedName>
</protein>
<dbReference type="EMBL" id="LFOD01000008">
    <property type="protein sequence ID" value="KMV18298.1"/>
    <property type="molecule type" value="Genomic_DNA"/>
</dbReference>
<gene>
    <name evidence="1" type="ORF">ACT17_11730</name>
</gene>
<reference evidence="1 2" key="1">
    <citation type="submission" date="2015-06" db="EMBL/GenBank/DDBJ databases">
        <title>Genome sequence of Mycobacterium conceptionense strain MLE.</title>
        <authorList>
            <person name="Greninger A.L."/>
            <person name="Cunningham G."/>
            <person name="Chiu C.Y."/>
            <person name="Miller S."/>
        </authorList>
    </citation>
    <scope>NUCLEOTIDE SEQUENCE [LARGE SCALE GENOMIC DNA]</scope>
    <source>
        <strain evidence="1 2">MLE</strain>
    </source>
</reference>
<dbReference type="Proteomes" id="UP000037594">
    <property type="component" value="Unassembled WGS sequence"/>
</dbReference>
<dbReference type="AlphaFoldDB" id="A0A0J8U9R0"/>
<name>A0A0J8U9R0_9MYCO</name>
<comment type="caution">
    <text evidence="1">The sequence shown here is derived from an EMBL/GenBank/DDBJ whole genome shotgun (WGS) entry which is preliminary data.</text>
</comment>
<proteinExistence type="predicted"/>
<evidence type="ECO:0000313" key="1">
    <source>
        <dbReference type="EMBL" id="KMV18298.1"/>
    </source>
</evidence>
<evidence type="ECO:0000313" key="2">
    <source>
        <dbReference type="Proteomes" id="UP000037594"/>
    </source>
</evidence>
<organism evidence="1 2">
    <name type="scientific">Mycolicibacterium conceptionense</name>
    <dbReference type="NCBI Taxonomy" id="451644"/>
    <lineage>
        <taxon>Bacteria</taxon>
        <taxon>Bacillati</taxon>
        <taxon>Actinomycetota</taxon>
        <taxon>Actinomycetes</taxon>
        <taxon>Mycobacteriales</taxon>
        <taxon>Mycobacteriaceae</taxon>
        <taxon>Mycolicibacterium</taxon>
    </lineage>
</organism>
<sequence>MGWFDVAHLLRVDLPWWPYTLRSTEAIAAWRPGHECQALRPVNDYYDEQILLGLIDGAVDESAPGARYIAEALNRRIEGRICLSSGPDVPGGVERKGLMQAAFPRFRSTELPDPPIDWEMRTLLCLRVPNRADRHAAMTLLNDRDELLPNIGCTIRSGPGRGPLAQEWVTRLKPIGSDPESLGSMFAEAKLTTEQLGSAQWSWWEDYENPDCWAIRSADDVVDATVGTRIPGIDGRWLVEFELDKNGESAFFRDNKGWVWPMPSMRTVYFNSGYGGTGPQNLVEAVTALRANAGADMRFAAPMTEESPLSDLIFDTSPPLAVSAAELDRLLPR</sequence>